<feature type="non-terminal residue" evidence="2">
    <location>
        <position position="426"/>
    </location>
</feature>
<protein>
    <submittedName>
        <fullName evidence="2">Uncharacterized protein</fullName>
    </submittedName>
</protein>
<sequence>MPREPLLTSQTTRNGDVAGRERAFHMGRSNHKETVGPPHTPRSARGTSSRQPHCFMMTAGPWGARSVMPPPVFWSSRVDVAGGKQQNPERFNAKAKVQSECRSVLRNTFCCGDSQSFPSLTSRESHGGSSNAGLCQPMDGKVIVERLASANGCPGSAKARPVVGATEIPSGHRHARTLSSTDSGNEVVRGKCTSLERKRDKSSSRSSLTGKKKSEPGGECSANVSDPPPPRHKDSWRTSRRRVNDHSRHSGHRDEQELPSEPLINKEASSAVPGLNAARPKSPLTLHVTTSTVTRTVKEVKYIPVDGDCAGSGEDKASVPRQTTSLFHGLPKATSASRGGAPADKMKDCMTNDVSNAVNRDGMCVSAPPILLKDAGLDGTRSFSSEQLVQRFKKVSASRHYPAPAPIIATGDPSGLRSTVPPLPRC</sequence>
<feature type="compositionally biased region" description="Basic and acidic residues" evidence="1">
    <location>
        <begin position="194"/>
        <end position="203"/>
    </location>
</feature>
<proteinExistence type="predicted"/>
<dbReference type="VEuPathDB" id="TriTrypDB:TvY486_0903310"/>
<dbReference type="EMBL" id="HE573025">
    <property type="protein sequence ID" value="CCC50510.1"/>
    <property type="molecule type" value="Genomic_DNA"/>
</dbReference>
<reference evidence="2" key="1">
    <citation type="journal article" date="2012" name="Proc. Natl. Acad. Sci. U.S.A.">
        <title>Antigenic diversity is generated by distinct evolutionary mechanisms in African trypanosome species.</title>
        <authorList>
            <person name="Jackson A.P."/>
            <person name="Berry A."/>
            <person name="Aslett M."/>
            <person name="Allison H.C."/>
            <person name="Burton P."/>
            <person name="Vavrova-Anderson J."/>
            <person name="Brown R."/>
            <person name="Browne H."/>
            <person name="Corton N."/>
            <person name="Hauser H."/>
            <person name="Gamble J."/>
            <person name="Gilderthorp R."/>
            <person name="Marcello L."/>
            <person name="McQuillan J."/>
            <person name="Otto T.D."/>
            <person name="Quail M.A."/>
            <person name="Sanders M.J."/>
            <person name="van Tonder A."/>
            <person name="Ginger M.L."/>
            <person name="Field M.C."/>
            <person name="Barry J.D."/>
            <person name="Hertz-Fowler C."/>
            <person name="Berriman M."/>
        </authorList>
    </citation>
    <scope>NUCLEOTIDE SEQUENCE</scope>
    <source>
        <strain evidence="2">Y486</strain>
    </source>
</reference>
<feature type="compositionally biased region" description="Basic and acidic residues" evidence="1">
    <location>
        <begin position="18"/>
        <end position="34"/>
    </location>
</feature>
<accession>G0U2K7</accession>
<name>G0U2K7_TRYVY</name>
<evidence type="ECO:0000313" key="2">
    <source>
        <dbReference type="EMBL" id="CCC50510.1"/>
    </source>
</evidence>
<organism evidence="2">
    <name type="scientific">Trypanosoma vivax (strain Y486)</name>
    <dbReference type="NCBI Taxonomy" id="1055687"/>
    <lineage>
        <taxon>Eukaryota</taxon>
        <taxon>Discoba</taxon>
        <taxon>Euglenozoa</taxon>
        <taxon>Kinetoplastea</taxon>
        <taxon>Metakinetoplastina</taxon>
        <taxon>Trypanosomatida</taxon>
        <taxon>Trypanosomatidae</taxon>
        <taxon>Trypanosoma</taxon>
        <taxon>Duttonella</taxon>
    </lineage>
</organism>
<gene>
    <name evidence="2" type="ORF">TVY486_0903310</name>
</gene>
<feature type="region of interest" description="Disordered" evidence="1">
    <location>
        <begin position="403"/>
        <end position="426"/>
    </location>
</feature>
<dbReference type="AlphaFoldDB" id="G0U2K7"/>
<evidence type="ECO:0000256" key="1">
    <source>
        <dbReference type="SAM" id="MobiDB-lite"/>
    </source>
</evidence>
<feature type="region of interest" description="Disordered" evidence="1">
    <location>
        <begin position="1"/>
        <end position="52"/>
    </location>
</feature>
<feature type="region of interest" description="Disordered" evidence="1">
    <location>
        <begin position="167"/>
        <end position="264"/>
    </location>
</feature>
<feature type="compositionally biased region" description="Basic and acidic residues" evidence="1">
    <location>
        <begin position="229"/>
        <end position="256"/>
    </location>
</feature>